<name>A0A6C0J3Z9_9ZZZZ</name>
<reference evidence="1" key="1">
    <citation type="journal article" date="2020" name="Nature">
        <title>Giant virus diversity and host interactions through global metagenomics.</title>
        <authorList>
            <person name="Schulz F."/>
            <person name="Roux S."/>
            <person name="Paez-Espino D."/>
            <person name="Jungbluth S."/>
            <person name="Walsh D.A."/>
            <person name="Denef V.J."/>
            <person name="McMahon K.D."/>
            <person name="Konstantinidis K.T."/>
            <person name="Eloe-Fadrosh E.A."/>
            <person name="Kyrpides N.C."/>
            <person name="Woyke T."/>
        </authorList>
    </citation>
    <scope>NUCLEOTIDE SEQUENCE</scope>
    <source>
        <strain evidence="1">GVMAG-M-3300025860-20</strain>
    </source>
</reference>
<protein>
    <submittedName>
        <fullName evidence="1">Uncharacterized protein</fullName>
    </submittedName>
</protein>
<organism evidence="1">
    <name type="scientific">viral metagenome</name>
    <dbReference type="NCBI Taxonomy" id="1070528"/>
    <lineage>
        <taxon>unclassified sequences</taxon>
        <taxon>metagenomes</taxon>
        <taxon>organismal metagenomes</taxon>
    </lineage>
</organism>
<sequence length="100" mass="11556">MVSGPHLTPDNNNVIYNDDITVTEDRKLINFIKPDGHGTILPSLNLGTDMLSYLRKNNIAGYIDLDGYSMFKFYIDYKYYTIAYIKKYSDAVWVESVKMD</sequence>
<accession>A0A6C0J3Z9</accession>
<dbReference type="AlphaFoldDB" id="A0A6C0J3Z9"/>
<proteinExistence type="predicted"/>
<evidence type="ECO:0000313" key="1">
    <source>
        <dbReference type="EMBL" id="QHU00362.1"/>
    </source>
</evidence>
<dbReference type="EMBL" id="MN740327">
    <property type="protein sequence ID" value="QHU00362.1"/>
    <property type="molecule type" value="Genomic_DNA"/>
</dbReference>